<feature type="domain" description="Teneurin-like YD-shell" evidence="3">
    <location>
        <begin position="38"/>
        <end position="145"/>
    </location>
</feature>
<protein>
    <recommendedName>
        <fullName evidence="6">Peptidase M15A C-terminal domain-containing protein</fullName>
    </recommendedName>
</protein>
<name>A0AAI9FX23_STEMA</name>
<dbReference type="Pfam" id="PF25023">
    <property type="entry name" value="TEN_YD-shell"/>
    <property type="match status" value="1"/>
</dbReference>
<dbReference type="AlphaFoldDB" id="A0AAI9FX23"/>
<organism evidence="4 5">
    <name type="scientific">Stenotrophomonas maltophilia</name>
    <name type="common">Pseudomonas maltophilia</name>
    <name type="synonym">Xanthomonas maltophilia</name>
    <dbReference type="NCBI Taxonomy" id="40324"/>
    <lineage>
        <taxon>Bacteria</taxon>
        <taxon>Pseudomonadati</taxon>
        <taxon>Pseudomonadota</taxon>
        <taxon>Gammaproteobacteria</taxon>
        <taxon>Lysobacterales</taxon>
        <taxon>Lysobacteraceae</taxon>
        <taxon>Stenotrophomonas</taxon>
        <taxon>Stenotrophomonas maltophilia group</taxon>
    </lineage>
</organism>
<feature type="domain" description="Peptidase M15A C-terminal" evidence="2">
    <location>
        <begin position="219"/>
        <end position="302"/>
    </location>
</feature>
<accession>A0AAI9FX23</accession>
<dbReference type="Gene3D" id="3.30.1380.10">
    <property type="match status" value="1"/>
</dbReference>
<dbReference type="PANTHER" id="PTHR32305">
    <property type="match status" value="1"/>
</dbReference>
<dbReference type="NCBIfam" id="TIGR03696">
    <property type="entry name" value="Rhs_assc_core"/>
    <property type="match status" value="1"/>
</dbReference>
<dbReference type="Pfam" id="PF08291">
    <property type="entry name" value="Peptidase_M15_3"/>
    <property type="match status" value="1"/>
</dbReference>
<gene>
    <name evidence="4" type="ORF">QEK83_002580</name>
</gene>
<dbReference type="InterPro" id="IPR050708">
    <property type="entry name" value="T6SS_VgrG/RHS"/>
</dbReference>
<reference evidence="4" key="1">
    <citation type="submission" date="2022-07" db="EMBL/GenBank/DDBJ databases">
        <authorList>
            <consortium name="Clinical and Environmental Microbiology Branch: Whole genome sequencing antimicrobial resistance pathogens in the healthcare setting"/>
        </authorList>
    </citation>
    <scope>NUCLEOTIDE SEQUENCE</scope>
    <source>
        <strain evidence="4">Stenotrophomonas_maltophilia_2021CK-00905</strain>
    </source>
</reference>
<dbReference type="InterPro" id="IPR013230">
    <property type="entry name" value="Peptidase_M15A_C"/>
</dbReference>
<keyword evidence="1" id="KW-0677">Repeat</keyword>
<dbReference type="Gene3D" id="2.180.10.10">
    <property type="entry name" value="RHS repeat-associated core"/>
    <property type="match status" value="1"/>
</dbReference>
<evidence type="ECO:0008006" key="6">
    <source>
        <dbReference type="Google" id="ProtNLM"/>
    </source>
</evidence>
<evidence type="ECO:0000313" key="4">
    <source>
        <dbReference type="EMBL" id="EKT4441914.1"/>
    </source>
</evidence>
<evidence type="ECO:0000256" key="1">
    <source>
        <dbReference type="ARBA" id="ARBA00022737"/>
    </source>
</evidence>
<comment type="caution">
    <text evidence="4">The sequence shown here is derived from an EMBL/GenBank/DDBJ whole genome shotgun (WGS) entry which is preliminary data.</text>
</comment>
<dbReference type="InterPro" id="IPR009045">
    <property type="entry name" value="Zn_M74/Hedgehog-like"/>
</dbReference>
<dbReference type="InterPro" id="IPR022385">
    <property type="entry name" value="Rhs_assc_core"/>
</dbReference>
<dbReference type="EMBL" id="ABLOMU010000027">
    <property type="protein sequence ID" value="EKT4441914.1"/>
    <property type="molecule type" value="Genomic_DNA"/>
</dbReference>
<dbReference type="RefSeq" id="WP_088480531.1">
    <property type="nucleotide sequence ID" value="NZ_CP040435.1"/>
</dbReference>
<sequence>MAYDAQGQRLRAMYSLAGQVVHEERRGKGASEYIHVGGRLLATRSPTGVTWVHVDALGSPVAVTDGTGSVVERRRFEPYGAELGGLVKDGPGYTGHVSDSATGLSYMQQRYMDPQLGVFLSVDPVTAYEQPVGQFNRYRYANGNPYKFTDPDGRQAVPGQPLVFYQTTTRTTTGSGAVDVVRTNVSNYGIVHGTRTEVRGTVTLLPQKSLGGAPANPGSEVTTKLLNFSDKSGKNVEVTSGQRTVDQNRTVGGASRSQHLQDNAADIRINGSTAKQTADAAHSSGEFNRVNQYTDGRGVHVDLKQDGTQGRFTDWKPKE</sequence>
<dbReference type="SUPFAM" id="SSF55166">
    <property type="entry name" value="Hedgehog/DD-peptidase"/>
    <property type="match status" value="1"/>
</dbReference>
<dbReference type="Proteomes" id="UP001214521">
    <property type="component" value="Unassembled WGS sequence"/>
</dbReference>
<evidence type="ECO:0000313" key="5">
    <source>
        <dbReference type="Proteomes" id="UP001214521"/>
    </source>
</evidence>
<evidence type="ECO:0000259" key="3">
    <source>
        <dbReference type="Pfam" id="PF25023"/>
    </source>
</evidence>
<dbReference type="PANTHER" id="PTHR32305:SF15">
    <property type="entry name" value="PROTEIN RHSA-RELATED"/>
    <property type="match status" value="1"/>
</dbReference>
<proteinExistence type="predicted"/>
<dbReference type="InterPro" id="IPR056823">
    <property type="entry name" value="TEN-like_YD-shell"/>
</dbReference>
<evidence type="ECO:0000259" key="2">
    <source>
        <dbReference type="Pfam" id="PF08291"/>
    </source>
</evidence>